<sequence>MDRRTVLASIGVLWTVGIGGCSQLRPGDSTGDLPAGTLQFENRDALPHTIGFSIGDVGTDVETTADGHDVTGETAVPHQQRRMTAASSVAPGETQTFDEIFTEPAYYLVEFTLDGTPPDDTARAVYNPAPDGGYNTLTGRVDSTGSFTWLVSATDDPGPVDD</sequence>
<comment type="caution">
    <text evidence="1">The sequence shown here is derived from an EMBL/GenBank/DDBJ whole genome shotgun (WGS) entry which is preliminary data.</text>
</comment>
<accession>M0BPW1</accession>
<gene>
    <name evidence="1" type="ORF">C479_07241</name>
</gene>
<dbReference type="EMBL" id="AOIQ01000012">
    <property type="protein sequence ID" value="ELZ11639.1"/>
    <property type="molecule type" value="Genomic_DNA"/>
</dbReference>
<dbReference type="RefSeq" id="WP_007700094.1">
    <property type="nucleotide sequence ID" value="NZ_AOIQ01000012.1"/>
</dbReference>
<dbReference type="OrthoDB" id="202815at2157"/>
<name>M0BPW1_9EURY</name>
<reference evidence="1 2" key="1">
    <citation type="journal article" date="2014" name="PLoS Genet.">
        <title>Phylogenetically driven sequencing of extremely halophilic archaea reveals strategies for static and dynamic osmo-response.</title>
        <authorList>
            <person name="Becker E.A."/>
            <person name="Seitzer P.M."/>
            <person name="Tritt A."/>
            <person name="Larsen D."/>
            <person name="Krusor M."/>
            <person name="Yao A.I."/>
            <person name="Wu D."/>
            <person name="Madern D."/>
            <person name="Eisen J.A."/>
            <person name="Darling A.E."/>
            <person name="Facciotti M.T."/>
        </authorList>
    </citation>
    <scope>NUCLEOTIDE SEQUENCE [LARGE SCALE GENOMIC DNA]</scope>
    <source>
        <strain evidence="1 2">JCM 14624</strain>
    </source>
</reference>
<evidence type="ECO:0000313" key="1">
    <source>
        <dbReference type="EMBL" id="ELZ11639.1"/>
    </source>
</evidence>
<dbReference type="Proteomes" id="UP000011560">
    <property type="component" value="Unassembled WGS sequence"/>
</dbReference>
<keyword evidence="2" id="KW-1185">Reference proteome</keyword>
<dbReference type="AlphaFoldDB" id="M0BPW1"/>
<dbReference type="PROSITE" id="PS51257">
    <property type="entry name" value="PROKAR_LIPOPROTEIN"/>
    <property type="match status" value="1"/>
</dbReference>
<dbReference type="STRING" id="1227490.C479_07241"/>
<proteinExistence type="predicted"/>
<protein>
    <submittedName>
        <fullName evidence="1">Uncharacterized protein</fullName>
    </submittedName>
</protein>
<organism evidence="1 2">
    <name type="scientific">Halovivax asiaticus JCM 14624</name>
    <dbReference type="NCBI Taxonomy" id="1227490"/>
    <lineage>
        <taxon>Archaea</taxon>
        <taxon>Methanobacteriati</taxon>
        <taxon>Methanobacteriota</taxon>
        <taxon>Stenosarchaea group</taxon>
        <taxon>Halobacteria</taxon>
        <taxon>Halobacteriales</taxon>
        <taxon>Natrialbaceae</taxon>
        <taxon>Halovivax</taxon>
    </lineage>
</organism>
<evidence type="ECO:0000313" key="2">
    <source>
        <dbReference type="Proteomes" id="UP000011560"/>
    </source>
</evidence>